<evidence type="ECO:0000313" key="2">
    <source>
        <dbReference type="EMBL" id="GHD35769.1"/>
    </source>
</evidence>
<proteinExistence type="predicted"/>
<comment type="caution">
    <text evidence="2">The sequence shown here is derived from an EMBL/GenBank/DDBJ whole genome shotgun (WGS) entry which is preliminary data.</text>
</comment>
<dbReference type="EMBL" id="BMZR01000005">
    <property type="protein sequence ID" value="GHD35769.1"/>
    <property type="molecule type" value="Genomic_DNA"/>
</dbReference>
<evidence type="ECO:0000313" key="3">
    <source>
        <dbReference type="Proteomes" id="UP000610203"/>
    </source>
</evidence>
<keyword evidence="3" id="KW-1185">Reference proteome</keyword>
<sequence length="237" mass="25784">MKNLTVVVVAGLSLSACVTINAPMGSTDNGSSNGNIVTQYPVETALLNVYTKERSEQLYAVVDKQNIVADIKVTPKGTVAFNNKSVKAAEINTVTKRYNQITNQSIATNYFTTNPLMFHGFTDNSGRYSLSNQTTVIPKMASVGDSSALITENVYSDSSMRKQTGTYKQSWSLTRESNNRAWLCIETSENLLLNFDPNGTSSECYKINAQGDILASKITISQPSENGSTEAVTFISQ</sequence>
<protein>
    <recommendedName>
        <fullName evidence="4">YjbF family lipoprotein</fullName>
    </recommendedName>
</protein>
<dbReference type="RefSeq" id="WP_189585889.1">
    <property type="nucleotide sequence ID" value="NZ_BMZR01000005.1"/>
</dbReference>
<dbReference type="Proteomes" id="UP000610203">
    <property type="component" value="Unassembled WGS sequence"/>
</dbReference>
<feature type="signal peptide" evidence="1">
    <location>
        <begin position="1"/>
        <end position="22"/>
    </location>
</feature>
<reference evidence="3" key="1">
    <citation type="journal article" date="2019" name="Int. J. Syst. Evol. Microbiol.">
        <title>The Global Catalogue of Microorganisms (GCM) 10K type strain sequencing project: providing services to taxonomists for standard genome sequencing and annotation.</title>
        <authorList>
            <consortium name="The Broad Institute Genomics Platform"/>
            <consortium name="The Broad Institute Genome Sequencing Center for Infectious Disease"/>
            <person name="Wu L."/>
            <person name="Ma J."/>
        </authorList>
    </citation>
    <scope>NUCLEOTIDE SEQUENCE [LARGE SCALE GENOMIC DNA]</scope>
    <source>
        <strain evidence="3">KCTC 42280</strain>
    </source>
</reference>
<organism evidence="2 3">
    <name type="scientific">Psychrobacter glaciei</name>
    <dbReference type="NCBI Taxonomy" id="619771"/>
    <lineage>
        <taxon>Bacteria</taxon>
        <taxon>Pseudomonadati</taxon>
        <taxon>Pseudomonadota</taxon>
        <taxon>Gammaproteobacteria</taxon>
        <taxon>Moraxellales</taxon>
        <taxon>Moraxellaceae</taxon>
        <taxon>Psychrobacter</taxon>
    </lineage>
</organism>
<name>A0ABQ3GUC2_9GAMM</name>
<keyword evidence="1" id="KW-0732">Signal</keyword>
<gene>
    <name evidence="2" type="ORF">GCM10016272_22040</name>
</gene>
<accession>A0ABQ3GUC2</accession>
<dbReference type="PROSITE" id="PS51257">
    <property type="entry name" value="PROKAR_LIPOPROTEIN"/>
    <property type="match status" value="1"/>
</dbReference>
<evidence type="ECO:0008006" key="4">
    <source>
        <dbReference type="Google" id="ProtNLM"/>
    </source>
</evidence>
<evidence type="ECO:0000256" key="1">
    <source>
        <dbReference type="SAM" id="SignalP"/>
    </source>
</evidence>
<feature type="chain" id="PRO_5045792721" description="YjbF family lipoprotein" evidence="1">
    <location>
        <begin position="23"/>
        <end position="237"/>
    </location>
</feature>